<proteinExistence type="predicted"/>
<evidence type="ECO:0000313" key="1">
    <source>
        <dbReference type="EMBL" id="PBK91899.1"/>
    </source>
</evidence>
<evidence type="ECO:0000313" key="2">
    <source>
        <dbReference type="Proteomes" id="UP000217790"/>
    </source>
</evidence>
<accession>A0A2H3D9K2</accession>
<dbReference type="OMA" id="IWAVVTH"/>
<organism evidence="1 2">
    <name type="scientific">Armillaria gallica</name>
    <name type="common">Bulbous honey fungus</name>
    <name type="synonym">Armillaria bulbosa</name>
    <dbReference type="NCBI Taxonomy" id="47427"/>
    <lineage>
        <taxon>Eukaryota</taxon>
        <taxon>Fungi</taxon>
        <taxon>Dikarya</taxon>
        <taxon>Basidiomycota</taxon>
        <taxon>Agaricomycotina</taxon>
        <taxon>Agaricomycetes</taxon>
        <taxon>Agaricomycetidae</taxon>
        <taxon>Agaricales</taxon>
        <taxon>Marasmiineae</taxon>
        <taxon>Physalacriaceae</taxon>
        <taxon>Armillaria</taxon>
    </lineage>
</organism>
<name>A0A2H3D9K2_ARMGA</name>
<dbReference type="AlphaFoldDB" id="A0A2H3D9K2"/>
<dbReference type="Proteomes" id="UP000217790">
    <property type="component" value="Unassembled WGS sequence"/>
</dbReference>
<dbReference type="OrthoDB" id="3359487at2759"/>
<protein>
    <submittedName>
        <fullName evidence="1">Uncharacterized protein</fullName>
    </submittedName>
</protein>
<dbReference type="EMBL" id="KZ293660">
    <property type="protein sequence ID" value="PBK91899.1"/>
    <property type="molecule type" value="Genomic_DNA"/>
</dbReference>
<sequence length="170" mass="19607">KLSQHIFNNSAMQEDLSEKCKEVGIAIQKMIWVVVMCWLTHGTVLHHALVLQPALDMLCDMPDWNKNWKKAISHFKLTRLEWQFIEELWPMLVMLSVASERMSSSRVPLLHEVIPLFDLLISKFEDIIVNTDLFPGIQAAAICGCTVLCKYYSKTDDSYMYRMAMSMSCS</sequence>
<keyword evidence="2" id="KW-1185">Reference proteome</keyword>
<feature type="non-terminal residue" evidence="1">
    <location>
        <position position="1"/>
    </location>
</feature>
<gene>
    <name evidence="1" type="ORF">ARMGADRAFT_896474</name>
</gene>
<reference evidence="2" key="1">
    <citation type="journal article" date="2017" name="Nat. Ecol. Evol.">
        <title>Genome expansion and lineage-specific genetic innovations in the forest pathogenic fungi Armillaria.</title>
        <authorList>
            <person name="Sipos G."/>
            <person name="Prasanna A.N."/>
            <person name="Walter M.C."/>
            <person name="O'Connor E."/>
            <person name="Balint B."/>
            <person name="Krizsan K."/>
            <person name="Kiss B."/>
            <person name="Hess J."/>
            <person name="Varga T."/>
            <person name="Slot J."/>
            <person name="Riley R."/>
            <person name="Boka B."/>
            <person name="Rigling D."/>
            <person name="Barry K."/>
            <person name="Lee J."/>
            <person name="Mihaltcheva S."/>
            <person name="LaButti K."/>
            <person name="Lipzen A."/>
            <person name="Waldron R."/>
            <person name="Moloney N.M."/>
            <person name="Sperisen C."/>
            <person name="Kredics L."/>
            <person name="Vagvoelgyi C."/>
            <person name="Patrignani A."/>
            <person name="Fitzpatrick D."/>
            <person name="Nagy I."/>
            <person name="Doyle S."/>
            <person name="Anderson J.B."/>
            <person name="Grigoriev I.V."/>
            <person name="Gueldener U."/>
            <person name="Muensterkoetter M."/>
            <person name="Nagy L.G."/>
        </authorList>
    </citation>
    <scope>NUCLEOTIDE SEQUENCE [LARGE SCALE GENOMIC DNA]</scope>
    <source>
        <strain evidence="2">Ar21-2</strain>
    </source>
</reference>
<dbReference type="InParanoid" id="A0A2H3D9K2"/>
<feature type="non-terminal residue" evidence="1">
    <location>
        <position position="170"/>
    </location>
</feature>